<organism evidence="8 9">
    <name type="scientific">Winogradskyella litoriviva</name>
    <dbReference type="NCBI Taxonomy" id="1220182"/>
    <lineage>
        <taxon>Bacteria</taxon>
        <taxon>Pseudomonadati</taxon>
        <taxon>Bacteroidota</taxon>
        <taxon>Flavobacteriia</taxon>
        <taxon>Flavobacteriales</taxon>
        <taxon>Flavobacteriaceae</taxon>
        <taxon>Winogradskyella</taxon>
    </lineage>
</organism>
<evidence type="ECO:0000256" key="1">
    <source>
        <dbReference type="ARBA" id="ARBA00001947"/>
    </source>
</evidence>
<keyword evidence="6 8" id="KW-0482">Metalloprotease</keyword>
<dbReference type="EMBL" id="JABRWQ010000006">
    <property type="protein sequence ID" value="NRD24436.1"/>
    <property type="molecule type" value="Genomic_DNA"/>
</dbReference>
<feature type="chain" id="PRO_5045461344" evidence="7">
    <location>
        <begin position="20"/>
        <end position="204"/>
    </location>
</feature>
<sequence length="204" mass="23033">MNKPILFFIFLLFCFSCSTKPKLIGIQPFGNIDQNSISVITKNLTKTYNCNVVVLNNKEIPNTAFVNIKSPRYRADSLLIHLIKIKPDSIDYILGVTSKDISITKRDSNGDIKKPENKYSDWGIFGLGYRPGQSCIISTFRLKNTKSETYKNRLRKISVHEIGHNLGLNHCPSENCVMQDAVETIKTVDKAGFGLCKKCLQKIN</sequence>
<keyword evidence="4" id="KW-0378">Hydrolase</keyword>
<comment type="cofactor">
    <cofactor evidence="1">
        <name>Zn(2+)</name>
        <dbReference type="ChEBI" id="CHEBI:29105"/>
    </cofactor>
</comment>
<evidence type="ECO:0000256" key="3">
    <source>
        <dbReference type="ARBA" id="ARBA00022723"/>
    </source>
</evidence>
<evidence type="ECO:0000256" key="2">
    <source>
        <dbReference type="ARBA" id="ARBA00022670"/>
    </source>
</evidence>
<gene>
    <name evidence="8" type="ORF">HNV10_14350</name>
</gene>
<name>A0ABX2E7D1_9FLAO</name>
<evidence type="ECO:0000256" key="5">
    <source>
        <dbReference type="ARBA" id="ARBA00022833"/>
    </source>
</evidence>
<dbReference type="PANTHER" id="PTHR15910">
    <property type="entry name" value="ARCHAEMETZINCIN"/>
    <property type="match status" value="1"/>
</dbReference>
<proteinExistence type="predicted"/>
<dbReference type="Pfam" id="PF07998">
    <property type="entry name" value="Peptidase_M54"/>
    <property type="match status" value="1"/>
</dbReference>
<dbReference type="RefSeq" id="WP_173302087.1">
    <property type="nucleotide sequence ID" value="NZ_JABRWQ010000006.1"/>
</dbReference>
<protein>
    <submittedName>
        <fullName evidence="8">Matrixin family metalloprotease</fullName>
    </submittedName>
</protein>
<dbReference type="InterPro" id="IPR012962">
    <property type="entry name" value="Pept_M54_archaemetzincn"/>
</dbReference>
<evidence type="ECO:0000256" key="6">
    <source>
        <dbReference type="ARBA" id="ARBA00023049"/>
    </source>
</evidence>
<accession>A0ABX2E7D1</accession>
<keyword evidence="2" id="KW-0645">Protease</keyword>
<keyword evidence="3" id="KW-0479">Metal-binding</keyword>
<feature type="signal peptide" evidence="7">
    <location>
        <begin position="1"/>
        <end position="19"/>
    </location>
</feature>
<comment type="caution">
    <text evidence="8">The sequence shown here is derived from an EMBL/GenBank/DDBJ whole genome shotgun (WGS) entry which is preliminary data.</text>
</comment>
<dbReference type="InterPro" id="IPR024079">
    <property type="entry name" value="MetalloPept_cat_dom_sf"/>
</dbReference>
<reference evidence="8 9" key="1">
    <citation type="journal article" date="2015" name="Int. J. Syst. Evol. Microbiol.">
        <title>Winogradskyella litoriviva sp. nov., isolated from coastal seawater.</title>
        <authorList>
            <person name="Nedashkovskaya O.I."/>
            <person name="Kukhlevskiy A.D."/>
            <person name="Zhukova N.V."/>
            <person name="Kim S.J."/>
            <person name="Rhee S.K."/>
            <person name="Mikhailov V.V."/>
        </authorList>
    </citation>
    <scope>NUCLEOTIDE SEQUENCE [LARGE SCALE GENOMIC DNA]</scope>
    <source>
        <strain evidence="8 9">KMM6491</strain>
    </source>
</reference>
<dbReference type="CDD" id="cd11375">
    <property type="entry name" value="Peptidase_M54"/>
    <property type="match status" value="1"/>
</dbReference>
<evidence type="ECO:0000313" key="8">
    <source>
        <dbReference type="EMBL" id="NRD24436.1"/>
    </source>
</evidence>
<evidence type="ECO:0000256" key="7">
    <source>
        <dbReference type="SAM" id="SignalP"/>
    </source>
</evidence>
<dbReference type="Proteomes" id="UP000805085">
    <property type="component" value="Unassembled WGS sequence"/>
</dbReference>
<keyword evidence="7" id="KW-0732">Signal</keyword>
<dbReference type="SUPFAM" id="SSF55486">
    <property type="entry name" value="Metalloproteases ('zincins'), catalytic domain"/>
    <property type="match status" value="1"/>
</dbReference>
<dbReference type="PANTHER" id="PTHR15910:SF1">
    <property type="entry name" value="ARCHAEMETZINCIN-2"/>
    <property type="match status" value="1"/>
</dbReference>
<dbReference type="Gene3D" id="3.40.390.10">
    <property type="entry name" value="Collagenase (Catalytic Domain)"/>
    <property type="match status" value="1"/>
</dbReference>
<keyword evidence="5" id="KW-0862">Zinc</keyword>
<evidence type="ECO:0000256" key="4">
    <source>
        <dbReference type="ARBA" id="ARBA00022801"/>
    </source>
</evidence>
<evidence type="ECO:0000313" key="9">
    <source>
        <dbReference type="Proteomes" id="UP000805085"/>
    </source>
</evidence>
<keyword evidence="9" id="KW-1185">Reference proteome</keyword>
<dbReference type="GO" id="GO:0008237">
    <property type="term" value="F:metallopeptidase activity"/>
    <property type="evidence" value="ECO:0007669"/>
    <property type="project" value="UniProtKB-KW"/>
</dbReference>